<sequence length="254" mass="28713">MFYHPDYYRYSQDGEYYEPAQQSVDTIPWDASTVQRVIADTDAEYWEQHGLSMGSSGPLPRIPPSDLAGALGSSDSTLPPVSPGAFCTYVPLRKERRIIPQHTSEWEGTTLDYVGQEVIFAVRGGDVGISLAQASSRSAMPHLENGEAPWFSLNDQRFSEISSKISLRIDFDGYPNYTRQIMSLRATRSSDPIALREMARKIAQDTKKYLEMHNGGVAELQLDGSTYGLGDIFLFRLRRISKGSWRPEYYIERH</sequence>
<name>A0A1Y2IKL2_TRAC3</name>
<protein>
    <submittedName>
        <fullName evidence="1">Uncharacterized protein</fullName>
    </submittedName>
</protein>
<gene>
    <name evidence="1" type="ORF">PYCCODRAFT_1468547</name>
</gene>
<dbReference type="Proteomes" id="UP000193067">
    <property type="component" value="Unassembled WGS sequence"/>
</dbReference>
<keyword evidence="2" id="KW-1185">Reference proteome</keyword>
<dbReference type="STRING" id="1353009.A0A1Y2IKL2"/>
<organism evidence="1 2">
    <name type="scientific">Trametes coccinea (strain BRFM310)</name>
    <name type="common">Pycnoporus coccineus</name>
    <dbReference type="NCBI Taxonomy" id="1353009"/>
    <lineage>
        <taxon>Eukaryota</taxon>
        <taxon>Fungi</taxon>
        <taxon>Dikarya</taxon>
        <taxon>Basidiomycota</taxon>
        <taxon>Agaricomycotina</taxon>
        <taxon>Agaricomycetes</taxon>
        <taxon>Polyporales</taxon>
        <taxon>Polyporaceae</taxon>
        <taxon>Trametes</taxon>
    </lineage>
</organism>
<proteinExistence type="predicted"/>
<reference evidence="1 2" key="1">
    <citation type="journal article" date="2015" name="Biotechnol. Biofuels">
        <title>Enhanced degradation of softwood versus hardwood by the white-rot fungus Pycnoporus coccineus.</title>
        <authorList>
            <person name="Couturier M."/>
            <person name="Navarro D."/>
            <person name="Chevret D."/>
            <person name="Henrissat B."/>
            <person name="Piumi F."/>
            <person name="Ruiz-Duenas F.J."/>
            <person name="Martinez A.T."/>
            <person name="Grigoriev I.V."/>
            <person name="Riley R."/>
            <person name="Lipzen A."/>
            <person name="Berrin J.G."/>
            <person name="Master E.R."/>
            <person name="Rosso M.N."/>
        </authorList>
    </citation>
    <scope>NUCLEOTIDE SEQUENCE [LARGE SCALE GENOMIC DNA]</scope>
    <source>
        <strain evidence="1 2">BRFM310</strain>
    </source>
</reference>
<dbReference type="AlphaFoldDB" id="A0A1Y2IKL2"/>
<dbReference type="EMBL" id="KZ084110">
    <property type="protein sequence ID" value="OSD01676.1"/>
    <property type="molecule type" value="Genomic_DNA"/>
</dbReference>
<evidence type="ECO:0000313" key="1">
    <source>
        <dbReference type="EMBL" id="OSD01676.1"/>
    </source>
</evidence>
<dbReference type="OrthoDB" id="2803082at2759"/>
<evidence type="ECO:0000313" key="2">
    <source>
        <dbReference type="Proteomes" id="UP000193067"/>
    </source>
</evidence>
<accession>A0A1Y2IKL2</accession>